<dbReference type="PROSITE" id="PS51176">
    <property type="entry name" value="PDH_ADH"/>
    <property type="match status" value="1"/>
</dbReference>
<evidence type="ECO:0000259" key="2">
    <source>
        <dbReference type="PROSITE" id="PS51176"/>
    </source>
</evidence>
<dbReference type="InterPro" id="IPR046826">
    <property type="entry name" value="PDH_N"/>
</dbReference>
<protein>
    <submittedName>
        <fullName evidence="4">Arogenate dehydrogenase 1, chloroplastic-like isoform X1</fullName>
    </submittedName>
</protein>
<dbReference type="SUPFAM" id="SSF51735">
    <property type="entry name" value="NAD(P)-binding Rossmann-fold domains"/>
    <property type="match status" value="1"/>
</dbReference>
<dbReference type="InterPro" id="IPR003099">
    <property type="entry name" value="Prephen_DH"/>
</dbReference>
<sequence>MDPVKYVYNRFSRKLHLLRDHRVAAPMSSLTSSAPVRGLKIGIIGFGPFAQFLTQTMIKQGHSIRATSRSDYSEHCARLGIPFIRDMDEFLQSDNEVVLLCTSILSLSDVVKSMPFQCLKRPTLFADVLSVKEYPRDVLLQALPPESDLICTHPMFGPESGRDGWHGLTLMYEKVRIRNEAVCSGFLHIFASELIIAQGCKMLEMTCEEHDKLAAKSQFLTHTIGRVLAEMQIEPTPIDTKGFEKLFEVKESVANDSFDLFNGLYVHNRFARQQLKNFEVAFDGVKHKLLDRMNE</sequence>
<dbReference type="PANTHER" id="PTHR43207">
    <property type="entry name" value="AROGENATE DEHYDROGENASE-RELATED"/>
    <property type="match status" value="1"/>
</dbReference>
<dbReference type="GeneID" id="140004304"/>
<dbReference type="InterPro" id="IPR036291">
    <property type="entry name" value="NAD(P)-bd_dom_sf"/>
</dbReference>
<dbReference type="InterPro" id="IPR045011">
    <property type="entry name" value="TYRAAT1/2"/>
</dbReference>
<feature type="domain" description="Prephenate/arogenate dehydrogenase" evidence="2">
    <location>
        <begin position="39"/>
        <end position="295"/>
    </location>
</feature>
<organism evidence="3 4">
    <name type="scientific">Coffea arabica</name>
    <name type="common">Arabian coffee</name>
    <dbReference type="NCBI Taxonomy" id="13443"/>
    <lineage>
        <taxon>Eukaryota</taxon>
        <taxon>Viridiplantae</taxon>
        <taxon>Streptophyta</taxon>
        <taxon>Embryophyta</taxon>
        <taxon>Tracheophyta</taxon>
        <taxon>Spermatophyta</taxon>
        <taxon>Magnoliopsida</taxon>
        <taxon>eudicotyledons</taxon>
        <taxon>Gunneridae</taxon>
        <taxon>Pentapetalae</taxon>
        <taxon>asterids</taxon>
        <taxon>lamiids</taxon>
        <taxon>Gentianales</taxon>
        <taxon>Rubiaceae</taxon>
        <taxon>Ixoroideae</taxon>
        <taxon>Gardenieae complex</taxon>
        <taxon>Bertiereae - Coffeeae clade</taxon>
        <taxon>Coffeeae</taxon>
        <taxon>Coffea</taxon>
    </lineage>
</organism>
<evidence type="ECO:0000313" key="4">
    <source>
        <dbReference type="RefSeq" id="XP_071934431.1"/>
    </source>
</evidence>
<evidence type="ECO:0000256" key="1">
    <source>
        <dbReference type="ARBA" id="ARBA00023002"/>
    </source>
</evidence>
<dbReference type="Proteomes" id="UP001652660">
    <property type="component" value="Chromosome 2e"/>
</dbReference>
<dbReference type="Gene3D" id="3.40.50.720">
    <property type="entry name" value="NAD(P)-binding Rossmann-like Domain"/>
    <property type="match status" value="1"/>
</dbReference>
<dbReference type="Pfam" id="PF26213">
    <property type="entry name" value="TYRAAT1_C"/>
    <property type="match status" value="1"/>
</dbReference>
<evidence type="ECO:0000313" key="3">
    <source>
        <dbReference type="Proteomes" id="UP001652660"/>
    </source>
</evidence>
<gene>
    <name evidence="4" type="primary">LOC140004304</name>
</gene>
<dbReference type="InterPro" id="IPR059064">
    <property type="entry name" value="TYRAAT2_C"/>
</dbReference>
<accession>A0ABM4WRL6</accession>
<keyword evidence="3" id="KW-1185">Reference proteome</keyword>
<keyword evidence="1" id="KW-0560">Oxidoreductase</keyword>
<name>A0ABM4WRL6_COFAR</name>
<dbReference type="RefSeq" id="XP_071934431.1">
    <property type="nucleotide sequence ID" value="XM_072078330.1"/>
</dbReference>
<reference evidence="4" key="1">
    <citation type="submission" date="2025-08" db="UniProtKB">
        <authorList>
            <consortium name="RefSeq"/>
        </authorList>
    </citation>
    <scope>IDENTIFICATION</scope>
    <source>
        <tissue evidence="4">Leaves</tissue>
    </source>
</reference>
<proteinExistence type="predicted"/>
<dbReference type="PANTHER" id="PTHR43207:SF3">
    <property type="entry name" value="AROGENATE DEHYDROGENASE 1, CHLOROPLASTIC-LIKE"/>
    <property type="match status" value="1"/>
</dbReference>
<dbReference type="Pfam" id="PF02153">
    <property type="entry name" value="PDH_N"/>
    <property type="match status" value="1"/>
</dbReference>